<gene>
    <name evidence="2" type="ORF">BT62DRAFT_919224</name>
</gene>
<feature type="region of interest" description="Disordered" evidence="1">
    <location>
        <begin position="319"/>
        <end position="342"/>
    </location>
</feature>
<evidence type="ECO:0000256" key="1">
    <source>
        <dbReference type="SAM" id="MobiDB-lite"/>
    </source>
</evidence>
<feature type="compositionally biased region" description="Polar residues" evidence="1">
    <location>
        <begin position="330"/>
        <end position="342"/>
    </location>
</feature>
<keyword evidence="3" id="KW-1185">Reference proteome</keyword>
<proteinExistence type="predicted"/>
<sequence>MFLCKDPATTVNDHFDQLQEYTSHLEHYKSELTKDKDLKELIFHACTAIEKEFHTNTSKQPIHKVLKTITGWVQSERGQLADGGPGAPSIPTGPCHDPKSAGVIARNKGKGRAIRRSRVTVDTESDDDEDDPDKVVVYSDSDTESIKMVIDEEASRAGRFLKFSKTRSSDVVTGDKCKEPYKATSQRFISKDGAHACKCAKLSFPLPSAQEYFPCGSHGIREQCPASALELVSVFANDKGAAPSVHALCKSYKGSAMGHFMVERSEHLAKLESALMGDVLVLQHTLYTAEKQHAFLLNELEHVQSALHLLVPALADSGDPAPVETETPFAPSTSSNVEPPSA</sequence>
<comment type="caution">
    <text evidence="2">The sequence shown here is derived from an EMBL/GenBank/DDBJ whole genome shotgun (WGS) entry which is preliminary data.</text>
</comment>
<protein>
    <submittedName>
        <fullName evidence="2">Uncharacterized protein</fullName>
    </submittedName>
</protein>
<dbReference type="RefSeq" id="XP_043040814.1">
    <property type="nucleotide sequence ID" value="XM_043184143.1"/>
</dbReference>
<evidence type="ECO:0000313" key="2">
    <source>
        <dbReference type="EMBL" id="KAG7447314.1"/>
    </source>
</evidence>
<evidence type="ECO:0000313" key="3">
    <source>
        <dbReference type="Proteomes" id="UP000812287"/>
    </source>
</evidence>
<feature type="region of interest" description="Disordered" evidence="1">
    <location>
        <begin position="77"/>
        <end position="136"/>
    </location>
</feature>
<accession>A0A9P7VW91</accession>
<feature type="compositionally biased region" description="Acidic residues" evidence="1">
    <location>
        <begin position="123"/>
        <end position="132"/>
    </location>
</feature>
<reference evidence="2" key="1">
    <citation type="submission" date="2020-11" db="EMBL/GenBank/DDBJ databases">
        <title>Adaptations for nitrogen fixation in a non-lichenized fungal sporocarp promotes dispersal by wood-feeding termites.</title>
        <authorList>
            <consortium name="DOE Joint Genome Institute"/>
            <person name="Koch R.A."/>
            <person name="Yoon G."/>
            <person name="Arayal U."/>
            <person name="Lail K."/>
            <person name="Amirebrahimi M."/>
            <person name="Labutti K."/>
            <person name="Lipzen A."/>
            <person name="Riley R."/>
            <person name="Barry K."/>
            <person name="Henrissat B."/>
            <person name="Grigoriev I.V."/>
            <person name="Herr J.R."/>
            <person name="Aime M.C."/>
        </authorList>
    </citation>
    <scope>NUCLEOTIDE SEQUENCE</scope>
    <source>
        <strain evidence="2">MCA 3950</strain>
    </source>
</reference>
<dbReference type="OrthoDB" id="3039715at2759"/>
<dbReference type="AlphaFoldDB" id="A0A9P7VW91"/>
<dbReference type="Proteomes" id="UP000812287">
    <property type="component" value="Unassembled WGS sequence"/>
</dbReference>
<dbReference type="GeneID" id="66106440"/>
<feature type="compositionally biased region" description="Basic residues" evidence="1">
    <location>
        <begin position="107"/>
        <end position="118"/>
    </location>
</feature>
<dbReference type="EMBL" id="MU250532">
    <property type="protein sequence ID" value="KAG7447314.1"/>
    <property type="molecule type" value="Genomic_DNA"/>
</dbReference>
<organism evidence="2 3">
    <name type="scientific">Guyanagaster necrorhizus</name>
    <dbReference type="NCBI Taxonomy" id="856835"/>
    <lineage>
        <taxon>Eukaryota</taxon>
        <taxon>Fungi</taxon>
        <taxon>Dikarya</taxon>
        <taxon>Basidiomycota</taxon>
        <taxon>Agaricomycotina</taxon>
        <taxon>Agaricomycetes</taxon>
        <taxon>Agaricomycetidae</taxon>
        <taxon>Agaricales</taxon>
        <taxon>Marasmiineae</taxon>
        <taxon>Physalacriaceae</taxon>
        <taxon>Guyanagaster</taxon>
    </lineage>
</organism>
<name>A0A9P7VW91_9AGAR</name>